<organism evidence="4 5">
    <name type="scientific">Streptomyces microflavus</name>
    <name type="common">Streptomyces lipmanii</name>
    <dbReference type="NCBI Taxonomy" id="1919"/>
    <lineage>
        <taxon>Bacteria</taxon>
        <taxon>Bacillati</taxon>
        <taxon>Actinomycetota</taxon>
        <taxon>Actinomycetes</taxon>
        <taxon>Kitasatosporales</taxon>
        <taxon>Streptomycetaceae</taxon>
        <taxon>Streptomyces</taxon>
    </lineage>
</organism>
<dbReference type="PRINTS" id="PR00081">
    <property type="entry name" value="GDHRDH"/>
</dbReference>
<evidence type="ECO:0000313" key="5">
    <source>
        <dbReference type="Proteomes" id="UP000498740"/>
    </source>
</evidence>
<dbReference type="PANTHER" id="PTHR43639:SF1">
    <property type="entry name" value="SHORT-CHAIN DEHYDROGENASE_REDUCTASE FAMILY PROTEIN"/>
    <property type="match status" value="1"/>
</dbReference>
<dbReference type="SMART" id="SM00822">
    <property type="entry name" value="PKS_KR"/>
    <property type="match status" value="1"/>
</dbReference>
<protein>
    <submittedName>
        <fullName evidence="4">Enoyl-[acyl-carrier-protein] reductase [NADPH] FabL</fullName>
    </submittedName>
</protein>
<dbReference type="AlphaFoldDB" id="A0A7J0CJI4"/>
<dbReference type="InterPro" id="IPR036291">
    <property type="entry name" value="NAD(P)-bd_dom_sf"/>
</dbReference>
<keyword evidence="2" id="KW-0560">Oxidoreductase</keyword>
<sequence>MMREELPGYTGKVVLVVGSSRGLGRRVAELMAAQGARVIINSASTAVDGRIVARSIKSAGGQASYIGADVSCEDQVAAMAELVREKFGRLDIVVHCAAGGPEARVMDATLPMFERTFSVNSYSLVTLARHLSPLMPAGSRFVYMSSMGAIRASHGYGVVGAAKAASEALIRSLALELAPSGITVNGLRTTAFPSLSLRYFSGSGDWLAMCDRESPLGPPPVEKVAETILLLCSSGADYITGQVLNVDGGWLTSVQRTASPEPGELIFGVNRHSSPQPGSGENAI</sequence>
<evidence type="ECO:0000256" key="1">
    <source>
        <dbReference type="ARBA" id="ARBA00006484"/>
    </source>
</evidence>
<feature type="domain" description="Ketoreductase" evidence="3">
    <location>
        <begin position="12"/>
        <end position="188"/>
    </location>
</feature>
<accession>A0A7J0CJI4</accession>
<dbReference type="RefSeq" id="WP_032755490.1">
    <property type="nucleotide sequence ID" value="NZ_CP108588.1"/>
</dbReference>
<gene>
    <name evidence="4" type="primary">fabL</name>
    <name evidence="4" type="ORF">Smic_04810</name>
</gene>
<reference evidence="4 5" key="1">
    <citation type="submission" date="2020-05" db="EMBL/GenBank/DDBJ databases">
        <title>Whole genome shotgun sequence of Streptomyces microflavus NBRC 13062.</title>
        <authorList>
            <person name="Komaki H."/>
            <person name="Tamura T."/>
        </authorList>
    </citation>
    <scope>NUCLEOTIDE SEQUENCE [LARGE SCALE GENOMIC DNA]</scope>
    <source>
        <strain evidence="4 5">NBRC 13062</strain>
    </source>
</reference>
<name>A0A7J0CJI4_STRMI</name>
<evidence type="ECO:0000259" key="3">
    <source>
        <dbReference type="SMART" id="SM00822"/>
    </source>
</evidence>
<dbReference type="Pfam" id="PF13561">
    <property type="entry name" value="adh_short_C2"/>
    <property type="match status" value="1"/>
</dbReference>
<evidence type="ECO:0000313" key="4">
    <source>
        <dbReference type="EMBL" id="GFN01925.1"/>
    </source>
</evidence>
<dbReference type="EMBL" id="BLWD01000001">
    <property type="protein sequence ID" value="GFN01925.1"/>
    <property type="molecule type" value="Genomic_DNA"/>
</dbReference>
<dbReference type="InterPro" id="IPR002347">
    <property type="entry name" value="SDR_fam"/>
</dbReference>
<dbReference type="PANTHER" id="PTHR43639">
    <property type="entry name" value="OXIDOREDUCTASE, SHORT-CHAIN DEHYDROGENASE/REDUCTASE FAMILY (AFU_ORTHOLOGUE AFUA_5G02870)"/>
    <property type="match status" value="1"/>
</dbReference>
<dbReference type="GO" id="GO:0016491">
    <property type="term" value="F:oxidoreductase activity"/>
    <property type="evidence" value="ECO:0007669"/>
    <property type="project" value="UniProtKB-KW"/>
</dbReference>
<dbReference type="Gene3D" id="3.40.50.720">
    <property type="entry name" value="NAD(P)-binding Rossmann-like Domain"/>
    <property type="match status" value="1"/>
</dbReference>
<comment type="caution">
    <text evidence="4">The sequence shown here is derived from an EMBL/GenBank/DDBJ whole genome shotgun (WGS) entry which is preliminary data.</text>
</comment>
<dbReference type="SUPFAM" id="SSF51735">
    <property type="entry name" value="NAD(P)-binding Rossmann-fold domains"/>
    <property type="match status" value="1"/>
</dbReference>
<evidence type="ECO:0000256" key="2">
    <source>
        <dbReference type="ARBA" id="ARBA00023002"/>
    </source>
</evidence>
<dbReference type="InterPro" id="IPR057326">
    <property type="entry name" value="KR_dom"/>
</dbReference>
<comment type="similarity">
    <text evidence="1">Belongs to the short-chain dehydrogenases/reductases (SDR) family.</text>
</comment>
<proteinExistence type="inferred from homology"/>
<dbReference type="Proteomes" id="UP000498740">
    <property type="component" value="Unassembled WGS sequence"/>
</dbReference>